<protein>
    <submittedName>
        <fullName evidence="2">Uncharacterized protein</fullName>
    </submittedName>
</protein>
<organism evidence="2 3">
    <name type="scientific">Fusarium oxysporum f. sp. cepae</name>
    <dbReference type="NCBI Taxonomy" id="396571"/>
    <lineage>
        <taxon>Eukaryota</taxon>
        <taxon>Fungi</taxon>
        <taxon>Dikarya</taxon>
        <taxon>Ascomycota</taxon>
        <taxon>Pezizomycotina</taxon>
        <taxon>Sordariomycetes</taxon>
        <taxon>Hypocreomycetidae</taxon>
        <taxon>Hypocreales</taxon>
        <taxon>Nectriaceae</taxon>
        <taxon>Fusarium</taxon>
        <taxon>Fusarium oxysporum species complex</taxon>
    </lineage>
</organism>
<reference evidence="2 3" key="1">
    <citation type="journal article" date="2018" name="Sci. Rep.">
        <title>Characterisation of pathogen-specific regions and novel effector candidates in Fusarium oxysporum f. sp. cepae.</title>
        <authorList>
            <person name="Armitage A.D."/>
            <person name="Taylor A."/>
            <person name="Sobczyk M.K."/>
            <person name="Baxter L."/>
            <person name="Greenfield B.P."/>
            <person name="Bates H.J."/>
            <person name="Wilson F."/>
            <person name="Jackson A.C."/>
            <person name="Ott S."/>
            <person name="Harrison R.J."/>
            <person name="Clarkson J.P."/>
        </authorList>
    </citation>
    <scope>NUCLEOTIDE SEQUENCE [LARGE SCALE GENOMIC DNA]</scope>
    <source>
        <strain evidence="2 3">FoC_Fus2</strain>
    </source>
</reference>
<feature type="region of interest" description="Disordered" evidence="1">
    <location>
        <begin position="1"/>
        <end position="35"/>
    </location>
</feature>
<proteinExistence type="predicted"/>
<name>A0A3L6P4C4_FUSOX</name>
<gene>
    <name evidence="2" type="ORF">BFJ65_g680</name>
</gene>
<dbReference type="AlphaFoldDB" id="A0A3L6P4C4"/>
<dbReference type="EMBL" id="MRCU01000001">
    <property type="protein sequence ID" value="RKK28738.1"/>
    <property type="molecule type" value="Genomic_DNA"/>
</dbReference>
<evidence type="ECO:0000313" key="3">
    <source>
        <dbReference type="Proteomes" id="UP000270866"/>
    </source>
</evidence>
<evidence type="ECO:0000313" key="2">
    <source>
        <dbReference type="EMBL" id="RKK28738.1"/>
    </source>
</evidence>
<dbReference type="Proteomes" id="UP000270866">
    <property type="component" value="Chromosome 1"/>
</dbReference>
<evidence type="ECO:0000256" key="1">
    <source>
        <dbReference type="SAM" id="MobiDB-lite"/>
    </source>
</evidence>
<feature type="compositionally biased region" description="Basic and acidic residues" evidence="1">
    <location>
        <begin position="1"/>
        <end position="17"/>
    </location>
</feature>
<accession>A0A3L6P4C4</accession>
<comment type="caution">
    <text evidence="2">The sequence shown here is derived from an EMBL/GenBank/DDBJ whole genome shotgun (WGS) entry which is preliminary data.</text>
</comment>
<sequence>MNKPQRADLYETPRNGDSKGQPRYLEQLPGNSGWRPTGHVQINDAYIHQNTAKLTVDQTYNVVVQRIAYAGLTRTQHHKA</sequence>